<evidence type="ECO:0000313" key="1">
    <source>
        <dbReference type="EMBL" id="EDN96547.1"/>
    </source>
</evidence>
<name>A7E845_SCLS1</name>
<organism evidence="1 2">
    <name type="scientific">Sclerotinia sclerotiorum (strain ATCC 18683 / 1980 / Ss-1)</name>
    <name type="common">White mold</name>
    <name type="synonym">Whetzelinia sclerotiorum</name>
    <dbReference type="NCBI Taxonomy" id="665079"/>
    <lineage>
        <taxon>Eukaryota</taxon>
        <taxon>Fungi</taxon>
        <taxon>Dikarya</taxon>
        <taxon>Ascomycota</taxon>
        <taxon>Pezizomycotina</taxon>
        <taxon>Leotiomycetes</taxon>
        <taxon>Helotiales</taxon>
        <taxon>Sclerotiniaceae</taxon>
        <taxon>Sclerotinia</taxon>
    </lineage>
</organism>
<keyword evidence="2" id="KW-1185">Reference proteome</keyword>
<dbReference type="GeneID" id="5493936"/>
<proteinExistence type="predicted"/>
<sequence length="67" mass="7686">MAKQLRMVVSSLPSSLNCPLQRLVDLSFHATDWVYILVLTRLSRFIPFIREPSNGNNNGNSKRQQLN</sequence>
<accession>A7E845</accession>
<protein>
    <submittedName>
        <fullName evidence="1">Uncharacterized protein</fullName>
    </submittedName>
</protein>
<dbReference type="KEGG" id="ssl:SS1G_01473"/>
<dbReference type="Proteomes" id="UP000001312">
    <property type="component" value="Unassembled WGS sequence"/>
</dbReference>
<dbReference type="AlphaFoldDB" id="A7E845"/>
<dbReference type="EMBL" id="CH476622">
    <property type="protein sequence ID" value="EDN96547.1"/>
    <property type="molecule type" value="Genomic_DNA"/>
</dbReference>
<dbReference type="RefSeq" id="XP_001597279.1">
    <property type="nucleotide sequence ID" value="XM_001597229.1"/>
</dbReference>
<reference evidence="2" key="1">
    <citation type="journal article" date="2011" name="PLoS Genet.">
        <title>Genomic analysis of the necrotrophic fungal pathogens Sclerotinia sclerotiorum and Botrytis cinerea.</title>
        <authorList>
            <person name="Amselem J."/>
            <person name="Cuomo C.A."/>
            <person name="van Kan J.A."/>
            <person name="Viaud M."/>
            <person name="Benito E.P."/>
            <person name="Couloux A."/>
            <person name="Coutinho P.M."/>
            <person name="de Vries R.P."/>
            <person name="Dyer P.S."/>
            <person name="Fillinger S."/>
            <person name="Fournier E."/>
            <person name="Gout L."/>
            <person name="Hahn M."/>
            <person name="Kohn L."/>
            <person name="Lapalu N."/>
            <person name="Plummer K.M."/>
            <person name="Pradier J.M."/>
            <person name="Quevillon E."/>
            <person name="Sharon A."/>
            <person name="Simon A."/>
            <person name="ten Have A."/>
            <person name="Tudzynski B."/>
            <person name="Tudzynski P."/>
            <person name="Wincker P."/>
            <person name="Andrew M."/>
            <person name="Anthouard V."/>
            <person name="Beever R.E."/>
            <person name="Beffa R."/>
            <person name="Benoit I."/>
            <person name="Bouzid O."/>
            <person name="Brault B."/>
            <person name="Chen Z."/>
            <person name="Choquer M."/>
            <person name="Collemare J."/>
            <person name="Cotton P."/>
            <person name="Danchin E.G."/>
            <person name="Da Silva C."/>
            <person name="Gautier A."/>
            <person name="Giraud C."/>
            <person name="Giraud T."/>
            <person name="Gonzalez C."/>
            <person name="Grossetete S."/>
            <person name="Guldener U."/>
            <person name="Henrissat B."/>
            <person name="Howlett B.J."/>
            <person name="Kodira C."/>
            <person name="Kretschmer M."/>
            <person name="Lappartient A."/>
            <person name="Leroch M."/>
            <person name="Levis C."/>
            <person name="Mauceli E."/>
            <person name="Neuveglise C."/>
            <person name="Oeser B."/>
            <person name="Pearson M."/>
            <person name="Poulain J."/>
            <person name="Poussereau N."/>
            <person name="Quesneville H."/>
            <person name="Rascle C."/>
            <person name="Schumacher J."/>
            <person name="Segurens B."/>
            <person name="Sexton A."/>
            <person name="Silva E."/>
            <person name="Sirven C."/>
            <person name="Soanes D.M."/>
            <person name="Talbot N.J."/>
            <person name="Templeton M."/>
            <person name="Yandava C."/>
            <person name="Yarden O."/>
            <person name="Zeng Q."/>
            <person name="Rollins J.A."/>
            <person name="Lebrun M.H."/>
            <person name="Dickman M."/>
        </authorList>
    </citation>
    <scope>NUCLEOTIDE SEQUENCE [LARGE SCALE GENOMIC DNA]</scope>
    <source>
        <strain evidence="2">ATCC 18683 / 1980 / Ss-1</strain>
    </source>
</reference>
<evidence type="ECO:0000313" key="2">
    <source>
        <dbReference type="Proteomes" id="UP000001312"/>
    </source>
</evidence>
<dbReference type="HOGENOM" id="CLU_2813950_0_0_1"/>
<dbReference type="InParanoid" id="A7E845"/>
<gene>
    <name evidence="1" type="ORF">SS1G_01473</name>
</gene>